<dbReference type="PANTHER" id="PTHR31781:SF1">
    <property type="entry name" value="PROTEIN UNC-80 HOMOLOG"/>
    <property type="match status" value="1"/>
</dbReference>
<dbReference type="InterPro" id="IPR045852">
    <property type="entry name" value="UNC80_central"/>
</dbReference>
<dbReference type="InterPro" id="IPR031542">
    <property type="entry name" value="UNC80_N"/>
</dbReference>
<feature type="region of interest" description="Disordered" evidence="1">
    <location>
        <begin position="719"/>
        <end position="783"/>
    </location>
</feature>
<dbReference type="Pfam" id="PF15778">
    <property type="entry name" value="UNC80_N"/>
    <property type="match status" value="1"/>
</dbReference>
<accession>A0A7J7JP65</accession>
<feature type="region of interest" description="Disordered" evidence="1">
    <location>
        <begin position="1060"/>
        <end position="1081"/>
    </location>
</feature>
<feature type="domain" description="Protein UNC80 central region" evidence="3">
    <location>
        <begin position="855"/>
        <end position="1083"/>
    </location>
</feature>
<evidence type="ECO:0000313" key="4">
    <source>
        <dbReference type="EMBL" id="KAF6027797.1"/>
    </source>
</evidence>
<feature type="compositionally biased region" description="Basic and acidic residues" evidence="1">
    <location>
        <begin position="760"/>
        <end position="770"/>
    </location>
</feature>
<dbReference type="GO" id="GO:0034703">
    <property type="term" value="C:cation channel complex"/>
    <property type="evidence" value="ECO:0007669"/>
    <property type="project" value="TreeGrafter"/>
</dbReference>
<evidence type="ECO:0000259" key="3">
    <source>
        <dbReference type="Pfam" id="PF19424"/>
    </source>
</evidence>
<dbReference type="PANTHER" id="PTHR31781">
    <property type="entry name" value="UNC80"/>
    <property type="match status" value="1"/>
</dbReference>
<dbReference type="GO" id="GO:0055080">
    <property type="term" value="P:monoatomic cation homeostasis"/>
    <property type="evidence" value="ECO:0007669"/>
    <property type="project" value="TreeGrafter"/>
</dbReference>
<gene>
    <name evidence="4" type="ORF">EB796_013902</name>
</gene>
<dbReference type="Proteomes" id="UP000593567">
    <property type="component" value="Unassembled WGS sequence"/>
</dbReference>
<reference evidence="4" key="1">
    <citation type="submission" date="2020-06" db="EMBL/GenBank/DDBJ databases">
        <title>Draft genome of Bugula neritina, a colonial animal packing powerful symbionts and potential medicines.</title>
        <authorList>
            <person name="Rayko M."/>
        </authorList>
    </citation>
    <scope>NUCLEOTIDE SEQUENCE [LARGE SCALE GENOMIC DNA]</scope>
    <source>
        <strain evidence="4">Kwan_BN1</strain>
    </source>
</reference>
<dbReference type="OrthoDB" id="5584001at2759"/>
<feature type="compositionally biased region" description="Basic residues" evidence="1">
    <location>
        <begin position="730"/>
        <end position="743"/>
    </location>
</feature>
<dbReference type="EMBL" id="VXIV02002023">
    <property type="protein sequence ID" value="KAF6027797.1"/>
    <property type="molecule type" value="Genomic_DNA"/>
</dbReference>
<feature type="compositionally biased region" description="Basic and acidic residues" evidence="1">
    <location>
        <begin position="300"/>
        <end position="324"/>
    </location>
</feature>
<dbReference type="AlphaFoldDB" id="A0A7J7JP65"/>
<keyword evidence="5" id="KW-1185">Reference proteome</keyword>
<feature type="compositionally biased region" description="Low complexity" evidence="1">
    <location>
        <begin position="333"/>
        <end position="345"/>
    </location>
</feature>
<comment type="caution">
    <text evidence="4">The sequence shown here is derived from an EMBL/GenBank/DDBJ whole genome shotgun (WGS) entry which is preliminary data.</text>
</comment>
<feature type="domain" description="Cation channel complex component UNC80 N-terminal" evidence="2">
    <location>
        <begin position="10"/>
        <end position="181"/>
    </location>
</feature>
<dbReference type="Pfam" id="PF19424">
    <property type="entry name" value="UNC80"/>
    <property type="match status" value="1"/>
</dbReference>
<evidence type="ECO:0000259" key="2">
    <source>
        <dbReference type="Pfam" id="PF15778"/>
    </source>
</evidence>
<feature type="region of interest" description="Disordered" evidence="1">
    <location>
        <begin position="401"/>
        <end position="425"/>
    </location>
</feature>
<dbReference type="GO" id="GO:0005261">
    <property type="term" value="F:monoatomic cation channel activity"/>
    <property type="evidence" value="ECO:0007669"/>
    <property type="project" value="TreeGrafter"/>
</dbReference>
<feature type="region of interest" description="Disordered" evidence="1">
    <location>
        <begin position="285"/>
        <end position="346"/>
    </location>
</feature>
<organism evidence="4 5">
    <name type="scientific">Bugula neritina</name>
    <name type="common">Brown bryozoan</name>
    <name type="synonym">Sertularia neritina</name>
    <dbReference type="NCBI Taxonomy" id="10212"/>
    <lineage>
        <taxon>Eukaryota</taxon>
        <taxon>Metazoa</taxon>
        <taxon>Spiralia</taxon>
        <taxon>Lophotrochozoa</taxon>
        <taxon>Bryozoa</taxon>
        <taxon>Gymnolaemata</taxon>
        <taxon>Cheilostomatida</taxon>
        <taxon>Flustrina</taxon>
        <taxon>Buguloidea</taxon>
        <taxon>Bugulidae</taxon>
        <taxon>Bugula</taxon>
    </lineage>
</organism>
<protein>
    <submittedName>
        <fullName evidence="4">UNC80</fullName>
    </submittedName>
</protein>
<evidence type="ECO:0000313" key="5">
    <source>
        <dbReference type="Proteomes" id="UP000593567"/>
    </source>
</evidence>
<dbReference type="GO" id="GO:0030424">
    <property type="term" value="C:axon"/>
    <property type="evidence" value="ECO:0007669"/>
    <property type="project" value="TreeGrafter"/>
</dbReference>
<name>A0A7J7JP65_BUGNE</name>
<evidence type="ECO:0000256" key="1">
    <source>
        <dbReference type="SAM" id="MobiDB-lite"/>
    </source>
</evidence>
<proteinExistence type="predicted"/>
<sequence>MSKHEEYVTKIPLPLQTFFWRQASPYMNPRLGKQCEASCVTLERLLVQNIQHGLSPSISAAMDNMPRWIYLKASLPYVMHCCSTIIKNVDEAFTNYESKLLYTMHWLLLDAASECNVVVKESMFPLSSIRLFVYLFAPLLHKIEKKHFESLKLRHGLRIWESLWEFSQPQVIGMSSPVKQRVDCIQKEEEVCQSSQTSVYYGDDHEHLDSSKEDSAAILQATYFDVAVLQCLSNSRWPTSGVIWALNYIQRRLDQILEHFYESRRTDKGRSLSLSLPTIEISLEESMNKSGGEAQDDEEYFRPKSRITEETLLKNRRPKTESHIKKSKKKSASDSASSSSSVSSSIPHDLIKVSQDILADIEEEETVRFPLATPTHPEGKDRRISSNSVFASVNVGPVKKSNSSAPVLKVTPPNVDTEVGKPSLGTIPKWKSEPAELFNSPVHHQPTSFEFEDEVPGSTHYITEDGCMDYNVILRAIHLVMVNTKEQDVGIEVLKIVDELLQLFTLLTQDGSSSPNSNKHDFDDSTYSLFMQVAVNCVIALGCPTCTHLSTPSTSSSRNQTGMVLHNLHRVCNQKFCKFFENFAEASSLMEIFDFFHAYMGFCTHGNTQNMSDRLVFTTDQSGYATNFGHSITGEGHRGVEGIIVVHTLKSVVTRLSTTLADPTKSDNVLYPSNERLELHARKFLNYTQDVHGGTFRCVAFSGLLDSSKKLKEDDAKRAAAKLSNTSPSRTRKVSRRSSHQLRRKEQSSKRNALSDTEVTDDHENNRKNLLDPSANTRAATSDVEDVYTDEDDFKQPKLSFHALSQATVAMIRARQKVKQHIRMMSSRPVNKEPSGVIERVGELYTGSSTSIEARERRLVDTYLIRSGMLRFNLMINVSYPGSLPEPEFLAALLQLDAPVAARASLFLECAYFVNQCTQGNWPSWIQFDSSTSTKGAGHKRTVIRQRTAAGLFYRWAEAIGLKLKSILSTEEKNTFVVINETNSEVLNQSVEEDFLDEATFTTGNNSKVCPHALKMVASLLVYEVTTFLREVYQHLPVVHSQHLKTWQAFRCGRRTSYAANTSMKPSSPTPEFSGAASGNTKKPKRWALVSASIAKIKKESVVSARQQRISVMGGLESTSGAFGSNTSINSAVLDTGNRKGSGCSRQI</sequence>